<dbReference type="AlphaFoldDB" id="A0A285RR51"/>
<dbReference type="InterPro" id="IPR016162">
    <property type="entry name" value="Ald_DH_N"/>
</dbReference>
<dbReference type="EMBL" id="OBML01000002">
    <property type="protein sequence ID" value="SOB96354.1"/>
    <property type="molecule type" value="Genomic_DNA"/>
</dbReference>
<dbReference type="InterPro" id="IPR016160">
    <property type="entry name" value="Ald_DH_CS_CYS"/>
</dbReference>
<dbReference type="InterPro" id="IPR016163">
    <property type="entry name" value="Ald_DH_C"/>
</dbReference>
<dbReference type="CDD" id="cd07103">
    <property type="entry name" value="ALDH_F5_SSADH_GabD"/>
    <property type="match status" value="1"/>
</dbReference>
<dbReference type="Pfam" id="PF00171">
    <property type="entry name" value="Aldedh"/>
    <property type="match status" value="1"/>
</dbReference>
<gene>
    <name evidence="6" type="ORF">SAMN05421512_102169</name>
</gene>
<evidence type="ECO:0000256" key="3">
    <source>
        <dbReference type="PROSITE-ProRule" id="PRU10007"/>
    </source>
</evidence>
<dbReference type="InterPro" id="IPR015590">
    <property type="entry name" value="Aldehyde_DH_dom"/>
</dbReference>
<evidence type="ECO:0000256" key="4">
    <source>
        <dbReference type="RuleBase" id="RU003345"/>
    </source>
</evidence>
<dbReference type="InterPro" id="IPR010102">
    <property type="entry name" value="Succ_semiAld_DH"/>
</dbReference>
<dbReference type="RefSeq" id="WP_067222205.1">
    <property type="nucleotide sequence ID" value="NZ_MBQE01000004.1"/>
</dbReference>
<keyword evidence="2 4" id="KW-0560">Oxidoreductase</keyword>
<dbReference type="InterPro" id="IPR029510">
    <property type="entry name" value="Ald_DH_CS_GLU"/>
</dbReference>
<feature type="active site" evidence="3">
    <location>
        <position position="254"/>
    </location>
</feature>
<evidence type="ECO:0000313" key="6">
    <source>
        <dbReference type="EMBL" id="SOB96354.1"/>
    </source>
</evidence>
<evidence type="ECO:0000259" key="5">
    <source>
        <dbReference type="Pfam" id="PF00171"/>
    </source>
</evidence>
<dbReference type="PROSITE" id="PS00070">
    <property type="entry name" value="ALDEHYDE_DEHYDR_CYS"/>
    <property type="match status" value="1"/>
</dbReference>
<accession>A0A285RR51</accession>
<dbReference type="Gene3D" id="3.40.309.10">
    <property type="entry name" value="Aldehyde Dehydrogenase, Chain A, domain 2"/>
    <property type="match status" value="1"/>
</dbReference>
<comment type="similarity">
    <text evidence="1 4">Belongs to the aldehyde dehydrogenase family.</text>
</comment>
<dbReference type="FunFam" id="3.40.309.10:FF:000004">
    <property type="entry name" value="Succinate-semialdehyde dehydrogenase I"/>
    <property type="match status" value="1"/>
</dbReference>
<dbReference type="GO" id="GO:0004777">
    <property type="term" value="F:succinate-semialdehyde dehydrogenase (NAD+) activity"/>
    <property type="evidence" value="ECO:0007669"/>
    <property type="project" value="TreeGrafter"/>
</dbReference>
<dbReference type="Proteomes" id="UP000219331">
    <property type="component" value="Unassembled WGS sequence"/>
</dbReference>
<dbReference type="PANTHER" id="PTHR43353">
    <property type="entry name" value="SUCCINATE-SEMIALDEHYDE DEHYDROGENASE, MITOCHONDRIAL"/>
    <property type="match status" value="1"/>
</dbReference>
<dbReference type="OrthoDB" id="9812625at2"/>
<dbReference type="PANTHER" id="PTHR43353:SF5">
    <property type="entry name" value="SUCCINATE-SEMIALDEHYDE DEHYDROGENASE, MITOCHONDRIAL"/>
    <property type="match status" value="1"/>
</dbReference>
<dbReference type="STRING" id="538381.GCA_001696535_03340"/>
<evidence type="ECO:0000256" key="1">
    <source>
        <dbReference type="ARBA" id="ARBA00009986"/>
    </source>
</evidence>
<dbReference type="Gene3D" id="3.40.605.10">
    <property type="entry name" value="Aldehyde Dehydrogenase, Chain A, domain 1"/>
    <property type="match status" value="1"/>
</dbReference>
<dbReference type="InterPro" id="IPR050740">
    <property type="entry name" value="Aldehyde_DH_Superfamily"/>
</dbReference>
<dbReference type="InterPro" id="IPR016161">
    <property type="entry name" value="Ald_DH/histidinol_DH"/>
</dbReference>
<name>A0A285RR51_9HYPH</name>
<dbReference type="GO" id="GO:0005829">
    <property type="term" value="C:cytosol"/>
    <property type="evidence" value="ECO:0007669"/>
    <property type="project" value="TreeGrafter"/>
</dbReference>
<dbReference type="PROSITE" id="PS00687">
    <property type="entry name" value="ALDEHYDE_DEHYDR_GLU"/>
    <property type="match status" value="1"/>
</dbReference>
<evidence type="ECO:0000256" key="2">
    <source>
        <dbReference type="ARBA" id="ARBA00023002"/>
    </source>
</evidence>
<sequence>MISDHRLFKQSCHIGGLWTHADTGSVIEVDNPATGEIIGTVPRCGRAETARAIEAAYLAFQDWKATTAEERGALMHKLCDAIMANHDALAEILTTEMGKPLAEAKGEIALGVKYIRFFAEQAKRIDGDIIPSPWRGKRILVTKEPVGVTGAITPWNFPHSMISRKLGAALAAGCTMVIKPASQTPFSALVFAALAEEVGFPRGVVNVITGSAADIAAEMCENPHLRKITFTGSTEVGKKLASNASAHMKKISMELGGNAPFIVFDDADLDAAVEGAMASKFRNSGQTCVCANRIYVQAGVYDAFAEKLGAAVAALKVGNGLEEGVTQGPLIDGKAVEKVEEHIQDALAKGGKVVLGGKRHANGGSFFEPTLVVGATPEMKVAREETFGPLAPLFRFDTEDEAVAMANDTEYGLACYFYTQDLGRAFRVMEALEYGLVGVNEGLITTEVAPFGGVKDSGLGNEGSKYGVEDYLNIKYACVGGLGL</sequence>
<dbReference type="NCBIfam" id="TIGR01780">
    <property type="entry name" value="SSADH"/>
    <property type="match status" value="1"/>
</dbReference>
<reference evidence="6 7" key="1">
    <citation type="submission" date="2017-08" db="EMBL/GenBank/DDBJ databases">
        <authorList>
            <person name="de Groot N.N."/>
        </authorList>
    </citation>
    <scope>NUCLEOTIDE SEQUENCE [LARGE SCALE GENOMIC DNA]</scope>
    <source>
        <strain evidence="6 7">USBA 352</strain>
    </source>
</reference>
<evidence type="ECO:0000313" key="7">
    <source>
        <dbReference type="Proteomes" id="UP000219331"/>
    </source>
</evidence>
<dbReference type="FunFam" id="3.40.605.10:FF:000005">
    <property type="entry name" value="Succinate-semialdehyde dehydrogenase I"/>
    <property type="match status" value="1"/>
</dbReference>
<organism evidence="6 7">
    <name type="scientific">Stappia indica</name>
    <dbReference type="NCBI Taxonomy" id="538381"/>
    <lineage>
        <taxon>Bacteria</taxon>
        <taxon>Pseudomonadati</taxon>
        <taxon>Pseudomonadota</taxon>
        <taxon>Alphaproteobacteria</taxon>
        <taxon>Hyphomicrobiales</taxon>
        <taxon>Stappiaceae</taxon>
        <taxon>Stappia</taxon>
    </lineage>
</organism>
<protein>
    <submittedName>
        <fullName evidence="6">Succinate semialdehyde dehydrogenase</fullName>
    </submittedName>
</protein>
<dbReference type="SUPFAM" id="SSF53720">
    <property type="entry name" value="ALDH-like"/>
    <property type="match status" value="1"/>
</dbReference>
<proteinExistence type="inferred from homology"/>
<feature type="domain" description="Aldehyde dehydrogenase" evidence="5">
    <location>
        <begin position="18"/>
        <end position="476"/>
    </location>
</feature>
<keyword evidence="7" id="KW-1185">Reference proteome</keyword>
<dbReference type="GO" id="GO:0009450">
    <property type="term" value="P:gamma-aminobutyric acid catabolic process"/>
    <property type="evidence" value="ECO:0007669"/>
    <property type="project" value="InterPro"/>
</dbReference>